<protein>
    <recommendedName>
        <fullName evidence="5">Mitochondrial intermediate peptidase</fullName>
        <ecNumber evidence="4">3.4.24.59</ecNumber>
    </recommendedName>
</protein>
<dbReference type="InterPro" id="IPR033851">
    <property type="entry name" value="M3A_MIP"/>
</dbReference>
<keyword evidence="7 13" id="KW-0479">Metal-binding</keyword>
<evidence type="ECO:0000256" key="1">
    <source>
        <dbReference type="ARBA" id="ARBA00000436"/>
    </source>
</evidence>
<keyword evidence="12" id="KW-0496">Mitochondrion</keyword>
<dbReference type="InterPro" id="IPR024079">
    <property type="entry name" value="MetalloPept_cat_dom_sf"/>
</dbReference>
<evidence type="ECO:0000256" key="3">
    <source>
        <dbReference type="ARBA" id="ARBA00006040"/>
    </source>
</evidence>
<evidence type="ECO:0000256" key="9">
    <source>
        <dbReference type="ARBA" id="ARBA00022833"/>
    </source>
</evidence>
<evidence type="ECO:0000256" key="2">
    <source>
        <dbReference type="ARBA" id="ARBA00004305"/>
    </source>
</evidence>
<evidence type="ECO:0000313" key="16">
    <source>
        <dbReference type="Proteomes" id="UP000094236"/>
    </source>
</evidence>
<dbReference type="AlphaFoldDB" id="A0A1E4TQY5"/>
<dbReference type="Proteomes" id="UP000094236">
    <property type="component" value="Unassembled WGS sequence"/>
</dbReference>
<keyword evidence="9 13" id="KW-0862">Zinc</keyword>
<dbReference type="PANTHER" id="PTHR11804:SF79">
    <property type="entry name" value="MITOCHONDRIAL INTERMEDIATE PEPTIDASE"/>
    <property type="match status" value="1"/>
</dbReference>
<keyword evidence="16" id="KW-1185">Reference proteome</keyword>
<dbReference type="Gene3D" id="1.10.1370.10">
    <property type="entry name" value="Neurolysin, domain 3"/>
    <property type="match status" value="1"/>
</dbReference>
<keyword evidence="8 13" id="KW-0378">Hydrolase</keyword>
<evidence type="ECO:0000259" key="14">
    <source>
        <dbReference type="Pfam" id="PF01432"/>
    </source>
</evidence>
<evidence type="ECO:0000256" key="11">
    <source>
        <dbReference type="ARBA" id="ARBA00023049"/>
    </source>
</evidence>
<dbReference type="InterPro" id="IPR001567">
    <property type="entry name" value="Pept_M3A_M3B_dom"/>
</dbReference>
<dbReference type="GO" id="GO:0005759">
    <property type="term" value="C:mitochondrial matrix"/>
    <property type="evidence" value="ECO:0007669"/>
    <property type="project" value="UniProtKB-SubCell"/>
</dbReference>
<evidence type="ECO:0000256" key="4">
    <source>
        <dbReference type="ARBA" id="ARBA00012441"/>
    </source>
</evidence>
<dbReference type="EMBL" id="KV454016">
    <property type="protein sequence ID" value="ODV94165.1"/>
    <property type="molecule type" value="Genomic_DNA"/>
</dbReference>
<keyword evidence="11 13" id="KW-0482">Metalloprotease</keyword>
<dbReference type="PANTHER" id="PTHR11804">
    <property type="entry name" value="PROTEASE M3 THIMET OLIGOPEPTIDASE-RELATED"/>
    <property type="match status" value="1"/>
</dbReference>
<keyword evidence="10" id="KW-0809">Transit peptide</keyword>
<reference evidence="16" key="1">
    <citation type="submission" date="2016-05" db="EMBL/GenBank/DDBJ databases">
        <title>Comparative genomics of biotechnologically important yeasts.</title>
        <authorList>
            <consortium name="DOE Joint Genome Institute"/>
            <person name="Riley R."/>
            <person name="Haridas S."/>
            <person name="Wolfe K.H."/>
            <person name="Lopes M.R."/>
            <person name="Hittinger C.T."/>
            <person name="Goker M."/>
            <person name="Salamov A."/>
            <person name="Wisecaver J."/>
            <person name="Long T.M."/>
            <person name="Aerts A.L."/>
            <person name="Barry K."/>
            <person name="Choi C."/>
            <person name="Clum A."/>
            <person name="Coughlan A.Y."/>
            <person name="Deshpande S."/>
            <person name="Douglass A.P."/>
            <person name="Hanson S.J."/>
            <person name="Klenk H.-P."/>
            <person name="Labutti K."/>
            <person name="Lapidus A."/>
            <person name="Lindquist E."/>
            <person name="Lipzen A."/>
            <person name="Meier-Kolthoff J.P."/>
            <person name="Ohm R.A."/>
            <person name="Otillar R.P."/>
            <person name="Pangilinan J."/>
            <person name="Peng Y."/>
            <person name="Rokas A."/>
            <person name="Rosa C.A."/>
            <person name="Scheuner C."/>
            <person name="Sibirny A.A."/>
            <person name="Slot J.C."/>
            <person name="Stielow J.B."/>
            <person name="Sun H."/>
            <person name="Kurtzman C.P."/>
            <person name="Blackwell M."/>
            <person name="Grigoriev I.V."/>
            <person name="Jeffries T.W."/>
        </authorList>
    </citation>
    <scope>NUCLEOTIDE SEQUENCE [LARGE SCALE GENOMIC DNA]</scope>
    <source>
        <strain evidence="16">NRRL Y-2460</strain>
    </source>
</reference>
<dbReference type="InterPro" id="IPR045090">
    <property type="entry name" value="Pept_M3A_M3B"/>
</dbReference>
<evidence type="ECO:0000256" key="10">
    <source>
        <dbReference type="ARBA" id="ARBA00022946"/>
    </source>
</evidence>
<comment type="catalytic activity">
    <reaction evidence="1">
        <text>Release of an N-terminal octapeptide as second stage of processing of some proteins imported into the mitochondrion.</text>
        <dbReference type="EC" id="3.4.24.59"/>
    </reaction>
</comment>
<dbReference type="EC" id="3.4.24.59" evidence="4"/>
<sequence>MFLKKSHIFRKWVSASTLNHHYKSNIIYIPRRYVLTGPKSLSSHLDIKPASSNAPPPIKSENNGEDSRAALLKNALDNQDQVLRKVFDDETFWHKFNESSTKSASFFNFNASANSSGLFQNPYLKTPKGLKEYAFESLEKAKLLVDHIINDNSPEGYQSFIRNLDRLSDILCRAIDLAEFVRFVHPNKSFVNAAQECHEELYQYMNVLNTCSSLYEKLDHVLKTPEIYKKLSQEELSVGNLLLTDFLKSGINMDEQTKANFVELSQHISLVGQHFINGVSNSGKDHILVKEEQLSDLDPSFKDLLKKNSKGYYKISTYGRIPFDILRTSKNEEVRKKIWLTLHQTPDEQIQLLESFIKYRGVLAHLLKQPSYSHYQLEEKMAKTPDNVMSFLQKLLKQIHDDVLKEIKILYKYQKNSNPSASDEEIISSVKPWDRDYLTTLHMMKKKSTNTADISSFFSVGTVVQGLSNLFKSIYGISLVPAKTEEGECWSPDVRKFNVVSENEGLIGIIYLDLFYRPNKTSNPAHFTVCCSRKIYPEELNKNDVYNLKLKTIHTNKTSMGELVQLPVISLVCCFAPDQSTRKTLLSLYQVETLFHEMGHAMHSMLGRTNLHNVSGTRCATDFVELPSILMEHFARDPRVLTSFARHHETNEKLPLKLLESYQQDSNFLKNYEIFGQIKMALLDQILHSNIVFDKNFNSVDIYHQLEKKLKVFADLESNWPGKFGHLFSYGSFYYSYLFDRAIASKIWQHLFEKDPLSRENGEKFKNNVLKWGGSKNPWELLSEALDDPRLKRGDSQAMEIIGNASDL</sequence>
<dbReference type="GO" id="GO:0006879">
    <property type="term" value="P:intracellular iron ion homeostasis"/>
    <property type="evidence" value="ECO:0007669"/>
    <property type="project" value="EnsemblFungi"/>
</dbReference>
<evidence type="ECO:0000313" key="15">
    <source>
        <dbReference type="EMBL" id="ODV94165.1"/>
    </source>
</evidence>
<dbReference type="GO" id="GO:0050821">
    <property type="term" value="P:protein stabilization"/>
    <property type="evidence" value="ECO:0007669"/>
    <property type="project" value="EnsemblFungi"/>
</dbReference>
<dbReference type="OrthoDB" id="17530at2759"/>
<dbReference type="Gene3D" id="3.40.390.10">
    <property type="entry name" value="Collagenase (Catalytic Domain)"/>
    <property type="match status" value="1"/>
</dbReference>
<evidence type="ECO:0000256" key="6">
    <source>
        <dbReference type="ARBA" id="ARBA00022670"/>
    </source>
</evidence>
<dbReference type="SUPFAM" id="SSF55486">
    <property type="entry name" value="Metalloproteases ('zincins'), catalytic domain"/>
    <property type="match status" value="1"/>
</dbReference>
<dbReference type="Pfam" id="PF01432">
    <property type="entry name" value="Peptidase_M3"/>
    <property type="match status" value="1"/>
</dbReference>
<evidence type="ECO:0000256" key="7">
    <source>
        <dbReference type="ARBA" id="ARBA00022723"/>
    </source>
</evidence>
<evidence type="ECO:0000256" key="8">
    <source>
        <dbReference type="ARBA" id="ARBA00022801"/>
    </source>
</evidence>
<dbReference type="InterPro" id="IPR024077">
    <property type="entry name" value="Neurolysin/TOP_dom2"/>
</dbReference>
<name>A0A1E4TQY5_PACTA</name>
<evidence type="ECO:0000256" key="13">
    <source>
        <dbReference type="RuleBase" id="RU003435"/>
    </source>
</evidence>
<organism evidence="15 16">
    <name type="scientific">Pachysolen tannophilus NRRL Y-2460</name>
    <dbReference type="NCBI Taxonomy" id="669874"/>
    <lineage>
        <taxon>Eukaryota</taxon>
        <taxon>Fungi</taxon>
        <taxon>Dikarya</taxon>
        <taxon>Ascomycota</taxon>
        <taxon>Saccharomycotina</taxon>
        <taxon>Pichiomycetes</taxon>
        <taxon>Pachysolenaceae</taxon>
        <taxon>Pachysolen</taxon>
    </lineage>
</organism>
<dbReference type="GO" id="GO:0046872">
    <property type="term" value="F:metal ion binding"/>
    <property type="evidence" value="ECO:0007669"/>
    <property type="project" value="UniProtKB-UniRule"/>
</dbReference>
<dbReference type="STRING" id="669874.A0A1E4TQY5"/>
<keyword evidence="6 13" id="KW-0645">Protease</keyword>
<comment type="subcellular location">
    <subcellularLocation>
        <location evidence="2">Mitochondrion matrix</location>
    </subcellularLocation>
</comment>
<dbReference type="GO" id="GO:0004222">
    <property type="term" value="F:metalloendopeptidase activity"/>
    <property type="evidence" value="ECO:0007669"/>
    <property type="project" value="UniProtKB-EC"/>
</dbReference>
<accession>A0A1E4TQY5</accession>
<evidence type="ECO:0000256" key="12">
    <source>
        <dbReference type="ARBA" id="ARBA00023128"/>
    </source>
</evidence>
<dbReference type="CDD" id="cd06457">
    <property type="entry name" value="M3A_MIP"/>
    <property type="match status" value="1"/>
</dbReference>
<proteinExistence type="inferred from homology"/>
<dbReference type="GO" id="GO:0006518">
    <property type="term" value="P:peptide metabolic process"/>
    <property type="evidence" value="ECO:0007669"/>
    <property type="project" value="TreeGrafter"/>
</dbReference>
<feature type="domain" description="Peptidase M3A/M3B catalytic" evidence="14">
    <location>
        <begin position="326"/>
        <end position="800"/>
    </location>
</feature>
<comment type="similarity">
    <text evidence="3 13">Belongs to the peptidase M3 family.</text>
</comment>
<dbReference type="GO" id="GO:0006627">
    <property type="term" value="P:protein processing involved in protein targeting to mitochondrion"/>
    <property type="evidence" value="ECO:0007669"/>
    <property type="project" value="EnsemblFungi"/>
</dbReference>
<evidence type="ECO:0000256" key="5">
    <source>
        <dbReference type="ARBA" id="ARBA00018046"/>
    </source>
</evidence>
<gene>
    <name evidence="15" type="ORF">PACTADRAFT_51049</name>
</gene>
<comment type="cofactor">
    <cofactor evidence="13">
        <name>Zn(2+)</name>
        <dbReference type="ChEBI" id="CHEBI:29105"/>
    </cofactor>
    <text evidence="13">Binds 1 zinc ion.</text>
</comment>